<gene>
    <name evidence="1" type="ORF">BJG266_LOCUS16180</name>
    <name evidence="2" type="ORF">QVE165_LOCUS27393</name>
    <name evidence="3" type="ORF">QVE165_LOCUS31308</name>
</gene>
<dbReference type="Proteomes" id="UP000663832">
    <property type="component" value="Unassembled WGS sequence"/>
</dbReference>
<organism evidence="1 5">
    <name type="scientific">Adineta steineri</name>
    <dbReference type="NCBI Taxonomy" id="433720"/>
    <lineage>
        <taxon>Eukaryota</taxon>
        <taxon>Metazoa</taxon>
        <taxon>Spiralia</taxon>
        <taxon>Gnathifera</taxon>
        <taxon>Rotifera</taxon>
        <taxon>Eurotatoria</taxon>
        <taxon>Bdelloidea</taxon>
        <taxon>Adinetida</taxon>
        <taxon>Adinetidae</taxon>
        <taxon>Adineta</taxon>
    </lineage>
</organism>
<dbReference type="Proteomes" id="UP000663877">
    <property type="component" value="Unassembled WGS sequence"/>
</dbReference>
<dbReference type="Pfam" id="PF14388">
    <property type="entry name" value="DUF4419"/>
    <property type="match status" value="1"/>
</dbReference>
<dbReference type="InterPro" id="IPR025533">
    <property type="entry name" value="DUF4419"/>
</dbReference>
<dbReference type="EMBL" id="CAJNOI010000074">
    <property type="protein sequence ID" value="CAF1005678.1"/>
    <property type="molecule type" value="Genomic_DNA"/>
</dbReference>
<keyword evidence="4" id="KW-1185">Reference proteome</keyword>
<evidence type="ECO:0000313" key="4">
    <source>
        <dbReference type="Proteomes" id="UP000663832"/>
    </source>
</evidence>
<dbReference type="PANTHER" id="PTHR31252">
    <property type="entry name" value="DUF4419 DOMAIN-CONTAINING PROTEIN"/>
    <property type="match status" value="1"/>
</dbReference>
<comment type="caution">
    <text evidence="1">The sequence shown here is derived from an EMBL/GenBank/DDBJ whole genome shotgun (WGS) entry which is preliminary data.</text>
</comment>
<dbReference type="AlphaFoldDB" id="A0A814H4L2"/>
<evidence type="ECO:0000313" key="2">
    <source>
        <dbReference type="EMBL" id="CAF1230231.1"/>
    </source>
</evidence>
<dbReference type="OrthoDB" id="9987685at2759"/>
<protein>
    <submittedName>
        <fullName evidence="1">Uncharacterized protein</fullName>
    </submittedName>
</protein>
<evidence type="ECO:0000313" key="5">
    <source>
        <dbReference type="Proteomes" id="UP000663877"/>
    </source>
</evidence>
<dbReference type="PANTHER" id="PTHR31252:SF11">
    <property type="entry name" value="DUF4419 DOMAIN-CONTAINING PROTEIN"/>
    <property type="match status" value="1"/>
</dbReference>
<dbReference type="EMBL" id="CAJNOM010000208">
    <property type="protein sequence ID" value="CAF1230231.1"/>
    <property type="molecule type" value="Genomic_DNA"/>
</dbReference>
<evidence type="ECO:0000313" key="3">
    <source>
        <dbReference type="EMBL" id="CAF1302185.1"/>
    </source>
</evidence>
<dbReference type="EMBL" id="CAJNOM010000267">
    <property type="protein sequence ID" value="CAF1302185.1"/>
    <property type="molecule type" value="Genomic_DNA"/>
</dbReference>
<name>A0A814H4L2_9BILA</name>
<proteinExistence type="predicted"/>
<reference evidence="1" key="1">
    <citation type="submission" date="2021-02" db="EMBL/GenBank/DDBJ databases">
        <authorList>
            <person name="Nowell W R."/>
        </authorList>
    </citation>
    <scope>NUCLEOTIDE SEQUENCE</scope>
</reference>
<accession>A0A814H4L2</accession>
<evidence type="ECO:0000313" key="1">
    <source>
        <dbReference type="EMBL" id="CAF1005678.1"/>
    </source>
</evidence>
<sequence>MYHTVRIRDLAPQSLTTDSNPQHTGHKQANSTVSEQYWAKSIDQSSYGDKYRQTFFKANGSHTHIVNSGHALFEAYLAAYNAHEDLVLSPDDIWLMITIYYASYVVDNAEQMRHLFVDHEGKKTLVVAMNTFEPDWPAFLNLMQKQIGTHVKNNVVDMLTSNFSTTGSVENLLSSVCIMHTFKKYFDYEHMVCGCGIRNVHFMGTIDDWNLLRKKVEELKGFTILPSKYDSPKRDFRVYLDGVLPILDQFIQTYKGNVDNNFWDGIFDYTKIGVSYGPSGIYMKQVNAIRGWFLRLCFGCHSLDANSKAVPLEDIGLNAISVPVKLIDLPKGGKETSCYVVGGFHGIHSSKDGKHRPVMSLAVFEKVEKVEKQSVLESSTSSEDAWY</sequence>